<feature type="transmembrane region" description="Helical" evidence="2">
    <location>
        <begin position="6"/>
        <end position="28"/>
    </location>
</feature>
<dbReference type="STRING" id="497964.CfE428DRAFT_0142"/>
<reference evidence="4 5" key="1">
    <citation type="journal article" date="2011" name="J. Bacteriol.">
        <title>Genome sequence of Chthoniobacter flavus Ellin428, an aerobic heterotrophic soil bacterium.</title>
        <authorList>
            <person name="Kant R."/>
            <person name="van Passel M.W."/>
            <person name="Palva A."/>
            <person name="Lucas S."/>
            <person name="Lapidus A."/>
            <person name="Glavina Del Rio T."/>
            <person name="Dalin E."/>
            <person name="Tice H."/>
            <person name="Bruce D."/>
            <person name="Goodwin L."/>
            <person name="Pitluck S."/>
            <person name="Larimer F.W."/>
            <person name="Land M.L."/>
            <person name="Hauser L."/>
            <person name="Sangwan P."/>
            <person name="de Vos W.M."/>
            <person name="Janssen P.H."/>
            <person name="Smidt H."/>
        </authorList>
    </citation>
    <scope>NUCLEOTIDE SEQUENCE [LARGE SCALE GENOMIC DNA]</scope>
    <source>
        <strain evidence="4 5">Ellin428</strain>
    </source>
</reference>
<comment type="caution">
    <text evidence="4">The sequence shown here is derived from an EMBL/GenBank/DDBJ whole genome shotgun (WGS) entry which is preliminary data.</text>
</comment>
<dbReference type="Proteomes" id="UP000005824">
    <property type="component" value="Unassembled WGS sequence"/>
</dbReference>
<accession>B4CTX9</accession>
<dbReference type="GO" id="GO:0016020">
    <property type="term" value="C:membrane"/>
    <property type="evidence" value="ECO:0007669"/>
    <property type="project" value="UniProtKB-SubCell"/>
</dbReference>
<evidence type="ECO:0000313" key="4">
    <source>
        <dbReference type="EMBL" id="EDY22017.1"/>
    </source>
</evidence>
<keyword evidence="5" id="KW-1185">Reference proteome</keyword>
<dbReference type="SUPFAM" id="SSF117892">
    <property type="entry name" value="Band 7/SPFH domain"/>
    <property type="match status" value="1"/>
</dbReference>
<evidence type="ECO:0000256" key="1">
    <source>
        <dbReference type="ARBA" id="ARBA00004167"/>
    </source>
</evidence>
<dbReference type="InterPro" id="IPR050710">
    <property type="entry name" value="Band7/mec-2_domain"/>
</dbReference>
<dbReference type="InterPro" id="IPR036013">
    <property type="entry name" value="Band_7/SPFH_dom_sf"/>
</dbReference>
<sequence length="305" mass="33859">MNFIAAVISTFVGLFIIVPIIFGILRAFGFYTIVEEGRCHVYVLFGKVLAVLDEPGIYFLWLKLGPVAPIVNWLGKCHVLDLRLDQTYLRSQPVNSEEGAPMGIGVWYEMFISDPVSYLFKNADPRGSLSANVSSATVRTLSNLPLAQMLENRHPMSQTVRTEVTPKSNEWGYKLGSVYIRKVHFRDVGMIRQIEAKVVNRLRQVTSAIKQDGANQVSIITSTAERQAAIEFAKAAAMRPRIVGEALQKISTDREILDAMFEILEMQKIVEGQARISIVPAKSELLTQLLVSEKAALAGAPPLLK</sequence>
<dbReference type="InterPro" id="IPR001107">
    <property type="entry name" value="Band_7"/>
</dbReference>
<dbReference type="eggNOG" id="COG0330">
    <property type="taxonomic scope" value="Bacteria"/>
</dbReference>
<keyword evidence="2" id="KW-1133">Transmembrane helix</keyword>
<keyword evidence="2" id="KW-0812">Transmembrane</keyword>
<proteinExistence type="predicted"/>
<dbReference type="Pfam" id="PF01145">
    <property type="entry name" value="Band_7"/>
    <property type="match status" value="1"/>
</dbReference>
<protein>
    <submittedName>
        <fullName evidence="4">Band 7 protein</fullName>
    </submittedName>
</protein>
<dbReference type="PANTHER" id="PTHR43327:SF5">
    <property type="entry name" value="BAND 7 PROTEIN"/>
    <property type="match status" value="1"/>
</dbReference>
<dbReference type="EMBL" id="ABVL01000001">
    <property type="protein sequence ID" value="EDY22017.1"/>
    <property type="molecule type" value="Genomic_DNA"/>
</dbReference>
<dbReference type="AlphaFoldDB" id="B4CTX9"/>
<dbReference type="RefSeq" id="WP_006977469.1">
    <property type="nucleotide sequence ID" value="NZ_ABVL01000001.1"/>
</dbReference>
<dbReference type="InParanoid" id="B4CTX9"/>
<evidence type="ECO:0000313" key="5">
    <source>
        <dbReference type="Proteomes" id="UP000005824"/>
    </source>
</evidence>
<dbReference type="PANTHER" id="PTHR43327">
    <property type="entry name" value="STOMATIN-LIKE PROTEIN 2, MITOCHONDRIAL"/>
    <property type="match status" value="1"/>
</dbReference>
<evidence type="ECO:0000256" key="2">
    <source>
        <dbReference type="SAM" id="Phobius"/>
    </source>
</evidence>
<dbReference type="Gene3D" id="3.30.479.30">
    <property type="entry name" value="Band 7 domain"/>
    <property type="match status" value="1"/>
</dbReference>
<keyword evidence="2" id="KW-0472">Membrane</keyword>
<name>B4CTX9_9BACT</name>
<evidence type="ECO:0000259" key="3">
    <source>
        <dbReference type="Pfam" id="PF01145"/>
    </source>
</evidence>
<comment type="subcellular location">
    <subcellularLocation>
        <location evidence="1">Membrane</location>
        <topology evidence="1">Single-pass membrane protein</topology>
    </subcellularLocation>
</comment>
<feature type="domain" description="Band 7" evidence="3">
    <location>
        <begin position="33"/>
        <end position="210"/>
    </location>
</feature>
<organism evidence="4 5">
    <name type="scientific">Chthoniobacter flavus Ellin428</name>
    <dbReference type="NCBI Taxonomy" id="497964"/>
    <lineage>
        <taxon>Bacteria</taxon>
        <taxon>Pseudomonadati</taxon>
        <taxon>Verrucomicrobiota</taxon>
        <taxon>Spartobacteria</taxon>
        <taxon>Chthoniobacterales</taxon>
        <taxon>Chthoniobacteraceae</taxon>
        <taxon>Chthoniobacter</taxon>
    </lineage>
</organism>
<gene>
    <name evidence="4" type="ORF">CfE428DRAFT_0142</name>
</gene>